<evidence type="ECO:0000256" key="2">
    <source>
        <dbReference type="ARBA" id="ARBA00005236"/>
    </source>
</evidence>
<feature type="transmembrane region" description="Helical" evidence="8">
    <location>
        <begin position="21"/>
        <end position="48"/>
    </location>
</feature>
<keyword evidence="3" id="KW-0813">Transport</keyword>
<gene>
    <name evidence="11" type="ORF">HH303_05705</name>
</gene>
<dbReference type="PANTHER" id="PTHR30489:SF0">
    <property type="entry name" value="LIPOPROTEIN-RELEASING SYSTEM TRANSMEMBRANE PROTEIN LOLE"/>
    <property type="match status" value="1"/>
</dbReference>
<dbReference type="EMBL" id="JABBNT010000002">
    <property type="protein sequence ID" value="NMM43961.1"/>
    <property type="molecule type" value="Genomic_DNA"/>
</dbReference>
<keyword evidence="12" id="KW-1185">Reference proteome</keyword>
<dbReference type="PANTHER" id="PTHR30489">
    <property type="entry name" value="LIPOPROTEIN-RELEASING SYSTEM TRANSMEMBRANE PROTEIN LOLE"/>
    <property type="match status" value="1"/>
</dbReference>
<organism evidence="11 12">
    <name type="scientific">Pacificispira spongiicola</name>
    <dbReference type="NCBI Taxonomy" id="2729598"/>
    <lineage>
        <taxon>Bacteria</taxon>
        <taxon>Pseudomonadati</taxon>
        <taxon>Pseudomonadota</taxon>
        <taxon>Alphaproteobacteria</taxon>
        <taxon>Rhodospirillales</taxon>
        <taxon>Rhodospirillaceae</taxon>
        <taxon>Pacificispira</taxon>
    </lineage>
</organism>
<keyword evidence="6 8" id="KW-1133">Transmembrane helix</keyword>
<comment type="similarity">
    <text evidence="2">Belongs to the ABC-4 integral membrane protein family. LolC/E subfamily.</text>
</comment>
<dbReference type="InterPro" id="IPR011925">
    <property type="entry name" value="LolCE_TM"/>
</dbReference>
<dbReference type="Proteomes" id="UP000539372">
    <property type="component" value="Unassembled WGS sequence"/>
</dbReference>
<dbReference type="NCBIfam" id="TIGR02212">
    <property type="entry name" value="lolCE"/>
    <property type="match status" value="1"/>
</dbReference>
<feature type="domain" description="MacB-like periplasmic core" evidence="10">
    <location>
        <begin position="29"/>
        <end position="241"/>
    </location>
</feature>
<protein>
    <submittedName>
        <fullName evidence="11">Lipoprotein-releasing ABC transporter permease subunit</fullName>
    </submittedName>
</protein>
<dbReference type="InterPro" id="IPR025857">
    <property type="entry name" value="MacB_PCD"/>
</dbReference>
<dbReference type="GO" id="GO:0042953">
    <property type="term" value="P:lipoprotein transport"/>
    <property type="evidence" value="ECO:0007669"/>
    <property type="project" value="InterPro"/>
</dbReference>
<evidence type="ECO:0000256" key="7">
    <source>
        <dbReference type="ARBA" id="ARBA00023136"/>
    </source>
</evidence>
<feature type="transmembrane region" description="Helical" evidence="8">
    <location>
        <begin position="271"/>
        <end position="294"/>
    </location>
</feature>
<reference evidence="11 12" key="1">
    <citation type="submission" date="2020-04" db="EMBL/GenBank/DDBJ databases">
        <title>Rhodospirillaceae bacterium KN72 isolated from deep sea.</title>
        <authorList>
            <person name="Zhang D.-C."/>
        </authorList>
    </citation>
    <scope>NUCLEOTIDE SEQUENCE [LARGE SCALE GENOMIC DNA]</scope>
    <source>
        <strain evidence="11 12">KN72</strain>
    </source>
</reference>
<feature type="transmembrane region" description="Helical" evidence="8">
    <location>
        <begin position="380"/>
        <end position="400"/>
    </location>
</feature>
<evidence type="ECO:0000256" key="4">
    <source>
        <dbReference type="ARBA" id="ARBA00022475"/>
    </source>
</evidence>
<evidence type="ECO:0000259" key="9">
    <source>
        <dbReference type="Pfam" id="PF02687"/>
    </source>
</evidence>
<proteinExistence type="inferred from homology"/>
<evidence type="ECO:0000256" key="5">
    <source>
        <dbReference type="ARBA" id="ARBA00022692"/>
    </source>
</evidence>
<dbReference type="InterPro" id="IPR003838">
    <property type="entry name" value="ABC3_permease_C"/>
</dbReference>
<sequence length="414" mass="45243">MFSAVERLVAFRYLRAKRQEGFISVVAWFSLLGIMLGVATLIIVMSVMNGFRAELLGRIIGLNGHLTVTSVERRIEDYQNLAAQLMKSEHVVYATPLIEGQVMASAKNAAGGALVRGLRAADFEARPILRDSIIAGGLDRFRGGEGILIGVRMANRFGLSVGDNLTLISPTGTVTAFGTVPRMKAFRIDGIFEVGMYEFDNTYIYMPLPEAQTFFKTGDAAGSIEIMTDDADHARRIAFDLNKMLPPGYHATDWQRVNVSFFNALEVERNVMALILSLIVVVAAFNVISSQIMLVQDKARGIAILRTMGAGRGAILRIFFMTGSSVGVIGTVLGATLGISFATNIETIRQWIQSLSGLTLFDAEIYFLSKLPAKIDPMEVGLTIAFALAISLLASIYPAWRAARLDPVEVLRYE</sequence>
<dbReference type="GO" id="GO:0044874">
    <property type="term" value="P:lipoprotein localization to outer membrane"/>
    <property type="evidence" value="ECO:0007669"/>
    <property type="project" value="TreeGrafter"/>
</dbReference>
<evidence type="ECO:0000256" key="8">
    <source>
        <dbReference type="SAM" id="Phobius"/>
    </source>
</evidence>
<keyword evidence="11" id="KW-0449">Lipoprotein</keyword>
<evidence type="ECO:0000313" key="12">
    <source>
        <dbReference type="Proteomes" id="UP000539372"/>
    </source>
</evidence>
<evidence type="ECO:0000256" key="3">
    <source>
        <dbReference type="ARBA" id="ARBA00022448"/>
    </source>
</evidence>
<keyword evidence="4" id="KW-1003">Cell membrane</keyword>
<dbReference type="Pfam" id="PF02687">
    <property type="entry name" value="FtsX"/>
    <property type="match status" value="1"/>
</dbReference>
<dbReference type="InterPro" id="IPR051447">
    <property type="entry name" value="Lipoprotein-release_system"/>
</dbReference>
<evidence type="ECO:0000256" key="6">
    <source>
        <dbReference type="ARBA" id="ARBA00022989"/>
    </source>
</evidence>
<dbReference type="Pfam" id="PF12704">
    <property type="entry name" value="MacB_PCD"/>
    <property type="match status" value="1"/>
</dbReference>
<keyword evidence="7 8" id="KW-0472">Membrane</keyword>
<name>A0A7Y0DYJ5_9PROT</name>
<comment type="subcellular location">
    <subcellularLocation>
        <location evidence="1">Cell membrane</location>
        <topology evidence="1">Multi-pass membrane protein</topology>
    </subcellularLocation>
</comment>
<evidence type="ECO:0000256" key="1">
    <source>
        <dbReference type="ARBA" id="ARBA00004651"/>
    </source>
</evidence>
<feature type="transmembrane region" description="Helical" evidence="8">
    <location>
        <begin position="315"/>
        <end position="339"/>
    </location>
</feature>
<accession>A0A7Y0DYJ5</accession>
<evidence type="ECO:0000313" key="11">
    <source>
        <dbReference type="EMBL" id="NMM43961.1"/>
    </source>
</evidence>
<dbReference type="AlphaFoldDB" id="A0A7Y0DYJ5"/>
<keyword evidence="5 8" id="KW-0812">Transmembrane</keyword>
<evidence type="ECO:0000259" key="10">
    <source>
        <dbReference type="Pfam" id="PF12704"/>
    </source>
</evidence>
<dbReference type="GO" id="GO:0098797">
    <property type="term" value="C:plasma membrane protein complex"/>
    <property type="evidence" value="ECO:0007669"/>
    <property type="project" value="TreeGrafter"/>
</dbReference>
<feature type="domain" description="ABC3 transporter permease C-terminal" evidence="9">
    <location>
        <begin position="274"/>
        <end position="407"/>
    </location>
</feature>
<comment type="caution">
    <text evidence="11">The sequence shown here is derived from an EMBL/GenBank/DDBJ whole genome shotgun (WGS) entry which is preliminary data.</text>
</comment>